<dbReference type="Pfam" id="PF04588">
    <property type="entry name" value="HIG_1_N"/>
    <property type="match status" value="1"/>
</dbReference>
<dbReference type="EMBL" id="JAMWBK010000007">
    <property type="protein sequence ID" value="KAJ8903541.1"/>
    <property type="molecule type" value="Genomic_DNA"/>
</dbReference>
<evidence type="ECO:0000256" key="2">
    <source>
        <dbReference type="ARBA" id="ARBA00022692"/>
    </source>
</evidence>
<evidence type="ECO:0000259" key="7">
    <source>
        <dbReference type="PROSITE" id="PS51503"/>
    </source>
</evidence>
<dbReference type="GO" id="GO:0031966">
    <property type="term" value="C:mitochondrial membrane"/>
    <property type="evidence" value="ECO:0007669"/>
    <property type="project" value="UniProtKB-SubCell"/>
</dbReference>
<evidence type="ECO:0000256" key="5">
    <source>
        <dbReference type="ARBA" id="ARBA00023136"/>
    </source>
</evidence>
<evidence type="ECO:0000256" key="1">
    <source>
        <dbReference type="ARBA" id="ARBA00004325"/>
    </source>
</evidence>
<gene>
    <name evidence="8" type="ORF">NDN08_004646</name>
</gene>
<dbReference type="Proteomes" id="UP001157974">
    <property type="component" value="Unassembled WGS sequence"/>
</dbReference>
<organism evidence="8 9">
    <name type="scientific">Rhodosorus marinus</name>
    <dbReference type="NCBI Taxonomy" id="101924"/>
    <lineage>
        <taxon>Eukaryota</taxon>
        <taxon>Rhodophyta</taxon>
        <taxon>Stylonematophyceae</taxon>
        <taxon>Stylonematales</taxon>
        <taxon>Stylonemataceae</taxon>
        <taxon>Rhodosorus</taxon>
    </lineage>
</organism>
<sequence>MDTPDAPSLNPMEMTDDDVLALRTDFERKHVFYDAITGETRTRRRSVLNPWIIGGLGVTILAFLRGLNRMQARDSKGQQMMMRLRIAGQGFTVGAVYYLMKNPVEMSDRERAEADAEFISRKRVELETQARRAGQYPL</sequence>
<reference evidence="8 9" key="1">
    <citation type="journal article" date="2023" name="Nat. Commun.">
        <title>Origin of minicircular mitochondrial genomes in red algae.</title>
        <authorList>
            <person name="Lee Y."/>
            <person name="Cho C.H."/>
            <person name="Lee Y.M."/>
            <person name="Park S.I."/>
            <person name="Yang J.H."/>
            <person name="West J.A."/>
            <person name="Bhattacharya D."/>
            <person name="Yoon H.S."/>
        </authorList>
    </citation>
    <scope>NUCLEOTIDE SEQUENCE [LARGE SCALE GENOMIC DNA]</scope>
    <source>
        <strain evidence="8 9">CCMP1338</strain>
        <tissue evidence="8">Whole cell</tissue>
    </source>
</reference>
<dbReference type="AlphaFoldDB" id="A0AAV8UPX1"/>
<dbReference type="InterPro" id="IPR007667">
    <property type="entry name" value="Hypoxia_induced_domain"/>
</dbReference>
<evidence type="ECO:0000313" key="9">
    <source>
        <dbReference type="Proteomes" id="UP001157974"/>
    </source>
</evidence>
<comment type="subcellular location">
    <subcellularLocation>
        <location evidence="1">Mitochondrion membrane</location>
    </subcellularLocation>
</comment>
<protein>
    <recommendedName>
        <fullName evidence="7">HIG1 domain-containing protein</fullName>
    </recommendedName>
</protein>
<keyword evidence="5 6" id="KW-0472">Membrane</keyword>
<dbReference type="Gene3D" id="6.10.140.1320">
    <property type="match status" value="1"/>
</dbReference>
<evidence type="ECO:0000256" key="3">
    <source>
        <dbReference type="ARBA" id="ARBA00022989"/>
    </source>
</evidence>
<dbReference type="InterPro" id="IPR050355">
    <property type="entry name" value="RCF1"/>
</dbReference>
<evidence type="ECO:0000256" key="4">
    <source>
        <dbReference type="ARBA" id="ARBA00023128"/>
    </source>
</evidence>
<dbReference type="PROSITE" id="PS51503">
    <property type="entry name" value="HIG1"/>
    <property type="match status" value="1"/>
</dbReference>
<keyword evidence="9" id="KW-1185">Reference proteome</keyword>
<feature type="transmembrane region" description="Helical" evidence="6">
    <location>
        <begin position="47"/>
        <end position="64"/>
    </location>
</feature>
<proteinExistence type="predicted"/>
<evidence type="ECO:0000256" key="6">
    <source>
        <dbReference type="SAM" id="Phobius"/>
    </source>
</evidence>
<comment type="caution">
    <text evidence="8">The sequence shown here is derived from an EMBL/GenBank/DDBJ whole genome shotgun (WGS) entry which is preliminary data.</text>
</comment>
<name>A0AAV8UPX1_9RHOD</name>
<dbReference type="GO" id="GO:0097250">
    <property type="term" value="P:mitochondrial respirasome assembly"/>
    <property type="evidence" value="ECO:0007669"/>
    <property type="project" value="TreeGrafter"/>
</dbReference>
<dbReference type="PANTHER" id="PTHR12297">
    <property type="entry name" value="HYPOXIA-INDUCBILE GENE 1 HIG1 -RELATED"/>
    <property type="match status" value="1"/>
</dbReference>
<evidence type="ECO:0000313" key="8">
    <source>
        <dbReference type="EMBL" id="KAJ8903541.1"/>
    </source>
</evidence>
<keyword evidence="3 6" id="KW-1133">Transmembrane helix</keyword>
<dbReference type="PANTHER" id="PTHR12297:SF3">
    <property type="entry name" value="HIG1 DOMAIN FAMILY MEMBER 1A"/>
    <property type="match status" value="1"/>
</dbReference>
<feature type="transmembrane region" description="Helical" evidence="6">
    <location>
        <begin position="84"/>
        <end position="100"/>
    </location>
</feature>
<accession>A0AAV8UPX1</accession>
<keyword evidence="2 6" id="KW-0812">Transmembrane</keyword>
<feature type="domain" description="HIG1" evidence="7">
    <location>
        <begin position="22"/>
        <end position="114"/>
    </location>
</feature>
<keyword evidence="4" id="KW-0496">Mitochondrion</keyword>